<reference evidence="2 3" key="1">
    <citation type="submission" date="2021-06" db="EMBL/GenBank/DDBJ databases">
        <title>Caerostris extrusa draft genome.</title>
        <authorList>
            <person name="Kono N."/>
            <person name="Arakawa K."/>
        </authorList>
    </citation>
    <scope>NUCLEOTIDE SEQUENCE [LARGE SCALE GENOMIC DNA]</scope>
</reference>
<keyword evidence="1" id="KW-0812">Transmembrane</keyword>
<gene>
    <name evidence="2" type="ORF">CEXT_278011</name>
</gene>
<organism evidence="2 3">
    <name type="scientific">Caerostris extrusa</name>
    <name type="common">Bark spider</name>
    <name type="synonym">Caerostris bankana</name>
    <dbReference type="NCBI Taxonomy" id="172846"/>
    <lineage>
        <taxon>Eukaryota</taxon>
        <taxon>Metazoa</taxon>
        <taxon>Ecdysozoa</taxon>
        <taxon>Arthropoda</taxon>
        <taxon>Chelicerata</taxon>
        <taxon>Arachnida</taxon>
        <taxon>Araneae</taxon>
        <taxon>Araneomorphae</taxon>
        <taxon>Entelegynae</taxon>
        <taxon>Araneoidea</taxon>
        <taxon>Araneidae</taxon>
        <taxon>Caerostris</taxon>
    </lineage>
</organism>
<accession>A0AAV4XWF5</accession>
<protein>
    <submittedName>
        <fullName evidence="2">Uncharacterized protein</fullName>
    </submittedName>
</protein>
<dbReference type="EMBL" id="BPLR01000913">
    <property type="protein sequence ID" value="GIY98309.1"/>
    <property type="molecule type" value="Genomic_DNA"/>
</dbReference>
<evidence type="ECO:0000256" key="1">
    <source>
        <dbReference type="SAM" id="Phobius"/>
    </source>
</evidence>
<evidence type="ECO:0000313" key="3">
    <source>
        <dbReference type="Proteomes" id="UP001054945"/>
    </source>
</evidence>
<name>A0AAV4XWF5_CAEEX</name>
<keyword evidence="3" id="KW-1185">Reference proteome</keyword>
<keyword evidence="1" id="KW-0472">Membrane</keyword>
<sequence length="103" mass="11868">MLVMAILSSMSTMIIIRRDQMRTMFVITRLSFFSMVSIVSMSMRVMGFGKLSMENHIRDYYMASCMGWDWVIVVVVWGAFFCNQVFGLLCQSNSGQKGKRARI</sequence>
<feature type="transmembrane region" description="Helical" evidence="1">
    <location>
        <begin position="71"/>
        <end position="90"/>
    </location>
</feature>
<proteinExistence type="predicted"/>
<evidence type="ECO:0000313" key="2">
    <source>
        <dbReference type="EMBL" id="GIY98309.1"/>
    </source>
</evidence>
<dbReference type="Proteomes" id="UP001054945">
    <property type="component" value="Unassembled WGS sequence"/>
</dbReference>
<comment type="caution">
    <text evidence="2">The sequence shown here is derived from an EMBL/GenBank/DDBJ whole genome shotgun (WGS) entry which is preliminary data.</text>
</comment>
<dbReference type="AlphaFoldDB" id="A0AAV4XWF5"/>
<keyword evidence="1" id="KW-1133">Transmembrane helix</keyword>